<feature type="domain" description="RecX first three-helical" evidence="8">
    <location>
        <begin position="59"/>
        <end position="97"/>
    </location>
</feature>
<comment type="similarity">
    <text evidence="2 5">Belongs to the RecX family.</text>
</comment>
<dbReference type="InterPro" id="IPR003783">
    <property type="entry name" value="Regulatory_RecX"/>
</dbReference>
<dbReference type="InterPro" id="IPR053926">
    <property type="entry name" value="RecX_HTH_1st"/>
</dbReference>
<sequence length="195" mass="23395">MMITRLETIDKKRYKVYIDYEYSFMLYTSDIKRYNIVENEDISEDIYHEIIEDTVYRRAKQKALAILKYMDRTEAELGSKLKQAYYTDEIIKRTIEYVKSYHYIDDERYISNYIQSKKSTKSKKQIQAGLYQKGIDKNLIEECFESELESDEVALQKAIHKKTDNPENLSFEEKQKLIASLCRKGFSYDDIMHFL</sequence>
<evidence type="ECO:0000313" key="9">
    <source>
        <dbReference type="EMBL" id="ROR22355.1"/>
    </source>
</evidence>
<dbReference type="OrthoDB" id="9804967at2"/>
<dbReference type="GO" id="GO:0006282">
    <property type="term" value="P:regulation of DNA repair"/>
    <property type="evidence" value="ECO:0007669"/>
    <property type="project" value="UniProtKB-UniRule"/>
</dbReference>
<comment type="subcellular location">
    <subcellularLocation>
        <location evidence="1 5">Cytoplasm</location>
    </subcellularLocation>
</comment>
<evidence type="ECO:0000256" key="1">
    <source>
        <dbReference type="ARBA" id="ARBA00004496"/>
    </source>
</evidence>
<dbReference type="Pfam" id="PF02631">
    <property type="entry name" value="RecX_HTH2"/>
    <property type="match status" value="1"/>
</dbReference>
<comment type="caution">
    <text evidence="9">The sequence shown here is derived from an EMBL/GenBank/DDBJ whole genome shotgun (WGS) entry which is preliminary data.</text>
</comment>
<dbReference type="Pfam" id="PF21982">
    <property type="entry name" value="RecX_HTH1"/>
    <property type="match status" value="1"/>
</dbReference>
<feature type="domain" description="RecX second three-helical" evidence="6">
    <location>
        <begin position="105"/>
        <end position="142"/>
    </location>
</feature>
<evidence type="ECO:0000256" key="5">
    <source>
        <dbReference type="HAMAP-Rule" id="MF_01114"/>
    </source>
</evidence>
<evidence type="ECO:0000259" key="6">
    <source>
        <dbReference type="Pfam" id="PF02631"/>
    </source>
</evidence>
<keyword evidence="10" id="KW-1185">Reference proteome</keyword>
<evidence type="ECO:0000259" key="7">
    <source>
        <dbReference type="Pfam" id="PF21981"/>
    </source>
</evidence>
<dbReference type="GO" id="GO:0005737">
    <property type="term" value="C:cytoplasm"/>
    <property type="evidence" value="ECO:0007669"/>
    <property type="project" value="UniProtKB-SubCell"/>
</dbReference>
<dbReference type="Proteomes" id="UP000273083">
    <property type="component" value="Unassembled WGS sequence"/>
</dbReference>
<reference evidence="9 10" key="1">
    <citation type="submission" date="2018-11" db="EMBL/GenBank/DDBJ databases">
        <title>Genomic Encyclopedia of Type Strains, Phase IV (KMG-IV): sequencing the most valuable type-strain genomes for metagenomic binning, comparative biology and taxonomic classification.</title>
        <authorList>
            <person name="Goeker M."/>
        </authorList>
    </citation>
    <scope>NUCLEOTIDE SEQUENCE [LARGE SCALE GENOMIC DNA]</scope>
    <source>
        <strain evidence="9 10">DSM 26537</strain>
    </source>
</reference>
<name>A0A3N1X6G4_9FIRM</name>
<evidence type="ECO:0000313" key="10">
    <source>
        <dbReference type="Proteomes" id="UP000273083"/>
    </source>
</evidence>
<dbReference type="RefSeq" id="WP_123610797.1">
    <property type="nucleotide sequence ID" value="NZ_RJVG01000015.1"/>
</dbReference>
<evidence type="ECO:0000259" key="8">
    <source>
        <dbReference type="Pfam" id="PF21982"/>
    </source>
</evidence>
<evidence type="ECO:0000256" key="3">
    <source>
        <dbReference type="ARBA" id="ARBA00018111"/>
    </source>
</evidence>
<keyword evidence="4 5" id="KW-0963">Cytoplasm</keyword>
<dbReference type="Pfam" id="PF21981">
    <property type="entry name" value="RecX_HTH3"/>
    <property type="match status" value="1"/>
</dbReference>
<accession>A0A3N1X6G4</accession>
<gene>
    <name evidence="5" type="primary">recX</name>
    <name evidence="9" type="ORF">EDD66_11540</name>
</gene>
<evidence type="ECO:0000256" key="4">
    <source>
        <dbReference type="ARBA" id="ARBA00022490"/>
    </source>
</evidence>
<evidence type="ECO:0000256" key="2">
    <source>
        <dbReference type="ARBA" id="ARBA00009695"/>
    </source>
</evidence>
<comment type="function">
    <text evidence="5">Modulates RecA activity.</text>
</comment>
<dbReference type="Gene3D" id="1.10.10.10">
    <property type="entry name" value="Winged helix-like DNA-binding domain superfamily/Winged helix DNA-binding domain"/>
    <property type="match status" value="3"/>
</dbReference>
<protein>
    <recommendedName>
        <fullName evidence="3 5">Regulatory protein RecX</fullName>
    </recommendedName>
</protein>
<feature type="domain" description="RecX third three-helical" evidence="7">
    <location>
        <begin position="153"/>
        <end position="195"/>
    </location>
</feature>
<dbReference type="HAMAP" id="MF_01114">
    <property type="entry name" value="RecX"/>
    <property type="match status" value="1"/>
</dbReference>
<dbReference type="InterPro" id="IPR036388">
    <property type="entry name" value="WH-like_DNA-bd_sf"/>
</dbReference>
<dbReference type="PANTHER" id="PTHR33602">
    <property type="entry name" value="REGULATORY PROTEIN RECX FAMILY PROTEIN"/>
    <property type="match status" value="1"/>
</dbReference>
<dbReference type="InterPro" id="IPR053925">
    <property type="entry name" value="RecX_HTH_3rd"/>
</dbReference>
<organism evidence="9 10">
    <name type="scientific">Mobilisporobacter senegalensis</name>
    <dbReference type="NCBI Taxonomy" id="1329262"/>
    <lineage>
        <taxon>Bacteria</taxon>
        <taxon>Bacillati</taxon>
        <taxon>Bacillota</taxon>
        <taxon>Clostridia</taxon>
        <taxon>Lachnospirales</taxon>
        <taxon>Lachnospiraceae</taxon>
        <taxon>Mobilisporobacter</taxon>
    </lineage>
</organism>
<dbReference type="InterPro" id="IPR053924">
    <property type="entry name" value="RecX_HTH_2nd"/>
</dbReference>
<dbReference type="AlphaFoldDB" id="A0A3N1X6G4"/>
<dbReference type="EMBL" id="RJVG01000015">
    <property type="protein sequence ID" value="ROR22355.1"/>
    <property type="molecule type" value="Genomic_DNA"/>
</dbReference>
<proteinExistence type="inferred from homology"/>
<dbReference type="PANTHER" id="PTHR33602:SF1">
    <property type="entry name" value="REGULATORY PROTEIN RECX FAMILY PROTEIN"/>
    <property type="match status" value="1"/>
</dbReference>